<reference evidence="5" key="1">
    <citation type="journal article" date="2021" name="PeerJ">
        <title>Extensive microbial diversity within the chicken gut microbiome revealed by metagenomics and culture.</title>
        <authorList>
            <person name="Gilroy R."/>
            <person name="Ravi A."/>
            <person name="Getino M."/>
            <person name="Pursley I."/>
            <person name="Horton D.L."/>
            <person name="Alikhan N.F."/>
            <person name="Baker D."/>
            <person name="Gharbi K."/>
            <person name="Hall N."/>
            <person name="Watson M."/>
            <person name="Adriaenssens E.M."/>
            <person name="Foster-Nyarko E."/>
            <person name="Jarju S."/>
            <person name="Secka A."/>
            <person name="Antonio M."/>
            <person name="Oren A."/>
            <person name="Chaudhuri R.R."/>
            <person name="La Ragione R."/>
            <person name="Hildebrand F."/>
            <person name="Pallen M.J."/>
        </authorList>
    </citation>
    <scope>NUCLEOTIDE SEQUENCE</scope>
    <source>
        <strain evidence="5">CHK188-5543</strain>
    </source>
</reference>
<dbReference type="InterPro" id="IPR000835">
    <property type="entry name" value="HTH_MarR-typ"/>
</dbReference>
<evidence type="ECO:0000313" key="6">
    <source>
        <dbReference type="Proteomes" id="UP000886800"/>
    </source>
</evidence>
<dbReference type="GO" id="GO:0003700">
    <property type="term" value="F:DNA-binding transcription factor activity"/>
    <property type="evidence" value="ECO:0007669"/>
    <property type="project" value="InterPro"/>
</dbReference>
<keyword evidence="2" id="KW-0238">DNA-binding</keyword>
<evidence type="ECO:0000256" key="2">
    <source>
        <dbReference type="ARBA" id="ARBA00023125"/>
    </source>
</evidence>
<protein>
    <submittedName>
        <fullName evidence="5">MarR family winged helix-turn-helix transcriptional regulator</fullName>
    </submittedName>
</protein>
<dbReference type="PRINTS" id="PR00598">
    <property type="entry name" value="HTHMARR"/>
</dbReference>
<dbReference type="Gene3D" id="1.10.10.10">
    <property type="entry name" value="Winged helix-like DNA-binding domain superfamily/Winged helix DNA-binding domain"/>
    <property type="match status" value="1"/>
</dbReference>
<evidence type="ECO:0000256" key="1">
    <source>
        <dbReference type="ARBA" id="ARBA00023015"/>
    </source>
</evidence>
<evidence type="ECO:0000256" key="3">
    <source>
        <dbReference type="ARBA" id="ARBA00023163"/>
    </source>
</evidence>
<dbReference type="GO" id="GO:0003677">
    <property type="term" value="F:DNA binding"/>
    <property type="evidence" value="ECO:0007669"/>
    <property type="project" value="UniProtKB-KW"/>
</dbReference>
<feature type="domain" description="HTH marR-type" evidence="4">
    <location>
        <begin position="1"/>
        <end position="133"/>
    </location>
</feature>
<proteinExistence type="predicted"/>
<dbReference type="AlphaFoldDB" id="A0A9D2B791"/>
<name>A0A9D2B791_9FIRM</name>
<dbReference type="SMART" id="SM00347">
    <property type="entry name" value="HTH_MARR"/>
    <property type="match status" value="1"/>
</dbReference>
<dbReference type="PANTHER" id="PTHR42756">
    <property type="entry name" value="TRANSCRIPTIONAL REGULATOR, MARR"/>
    <property type="match status" value="1"/>
</dbReference>
<evidence type="ECO:0000313" key="5">
    <source>
        <dbReference type="EMBL" id="HIX64859.1"/>
    </source>
</evidence>
<dbReference type="InterPro" id="IPR036388">
    <property type="entry name" value="WH-like_DNA-bd_sf"/>
</dbReference>
<accession>A0A9D2B791</accession>
<dbReference type="PROSITE" id="PS50995">
    <property type="entry name" value="HTH_MARR_2"/>
    <property type="match status" value="1"/>
</dbReference>
<reference evidence="5" key="2">
    <citation type="submission" date="2021-04" db="EMBL/GenBank/DDBJ databases">
        <authorList>
            <person name="Gilroy R."/>
        </authorList>
    </citation>
    <scope>NUCLEOTIDE SEQUENCE</scope>
    <source>
        <strain evidence="5">CHK188-5543</strain>
    </source>
</reference>
<keyword evidence="1" id="KW-0805">Transcription regulation</keyword>
<sequence length="141" mass="16488">MDRVNRYISILYRYGQRFLTARLRPLGLDVGLLPAFLQLCRFPGSTQEEIASRTGMDKGTTARSVKRLEEQGYASREGDPWDRRVNHIYPTEKARALEPQVEQVLVELHRYLYQGFTGPEIERALETLRRMQENLEKAFLE</sequence>
<comment type="caution">
    <text evidence="5">The sequence shown here is derived from an EMBL/GenBank/DDBJ whole genome shotgun (WGS) entry which is preliminary data.</text>
</comment>
<dbReference type="InterPro" id="IPR036390">
    <property type="entry name" value="WH_DNA-bd_sf"/>
</dbReference>
<keyword evidence="3" id="KW-0804">Transcription</keyword>
<gene>
    <name evidence="5" type="ORF">H9736_01275</name>
</gene>
<dbReference type="EMBL" id="DXES01000026">
    <property type="protein sequence ID" value="HIX64859.1"/>
    <property type="molecule type" value="Genomic_DNA"/>
</dbReference>
<dbReference type="SUPFAM" id="SSF46785">
    <property type="entry name" value="Winged helix' DNA-binding domain"/>
    <property type="match status" value="1"/>
</dbReference>
<dbReference type="PANTHER" id="PTHR42756:SF1">
    <property type="entry name" value="TRANSCRIPTIONAL REPRESSOR OF EMRAB OPERON"/>
    <property type="match status" value="1"/>
</dbReference>
<dbReference type="Proteomes" id="UP000886800">
    <property type="component" value="Unassembled WGS sequence"/>
</dbReference>
<dbReference type="Pfam" id="PF12802">
    <property type="entry name" value="MarR_2"/>
    <property type="match status" value="1"/>
</dbReference>
<evidence type="ECO:0000259" key="4">
    <source>
        <dbReference type="PROSITE" id="PS50995"/>
    </source>
</evidence>
<organism evidence="5 6">
    <name type="scientific">Candidatus Anaerotruncus excrementipullorum</name>
    <dbReference type="NCBI Taxonomy" id="2838465"/>
    <lineage>
        <taxon>Bacteria</taxon>
        <taxon>Bacillati</taxon>
        <taxon>Bacillota</taxon>
        <taxon>Clostridia</taxon>
        <taxon>Eubacteriales</taxon>
        <taxon>Oscillospiraceae</taxon>
        <taxon>Anaerotruncus</taxon>
    </lineage>
</organism>